<feature type="transmembrane region" description="Helical" evidence="1">
    <location>
        <begin position="102"/>
        <end position="122"/>
    </location>
</feature>
<feature type="transmembrane region" description="Helical" evidence="1">
    <location>
        <begin position="45"/>
        <end position="64"/>
    </location>
</feature>
<evidence type="ECO:0000256" key="1">
    <source>
        <dbReference type="SAM" id="Phobius"/>
    </source>
</evidence>
<proteinExistence type="predicted"/>
<dbReference type="AlphaFoldDB" id="A0A1S8DD67"/>
<dbReference type="Pfam" id="PF04892">
    <property type="entry name" value="VanZ"/>
    <property type="match status" value="1"/>
</dbReference>
<evidence type="ECO:0000259" key="2">
    <source>
        <dbReference type="Pfam" id="PF04892"/>
    </source>
</evidence>
<evidence type="ECO:0000313" key="3">
    <source>
        <dbReference type="EMBL" id="ONM42480.1"/>
    </source>
</evidence>
<evidence type="ECO:0000313" key="4">
    <source>
        <dbReference type="Proteomes" id="UP000242847"/>
    </source>
</evidence>
<feature type="domain" description="VanZ-like" evidence="2">
    <location>
        <begin position="52"/>
        <end position="117"/>
    </location>
</feature>
<dbReference type="PANTHER" id="PTHR28008">
    <property type="entry name" value="DOMAIN PROTEIN, PUTATIVE (AFU_ORTHOLOGUE AFUA_3G10980)-RELATED"/>
    <property type="match status" value="1"/>
</dbReference>
<comment type="caution">
    <text evidence="3">The sequence shown here is derived from an EMBL/GenBank/DDBJ whole genome shotgun (WGS) entry which is preliminary data.</text>
</comment>
<sequence>MVMWRTLEDLRRTWRPWFVVGFFALLALGLYLGMRPTPPPAAYSWQASFYHGGGIFALTLLSFLAFARWPWWLRAVLLSLVGVAVELVQSLHPTRSTDWHDIVANSTGLVIGLLLISGYQYVLRRQAA</sequence>
<keyword evidence="1" id="KW-1133">Transmembrane helix</keyword>
<feature type="transmembrane region" description="Helical" evidence="1">
    <location>
        <begin position="71"/>
        <end position="90"/>
    </location>
</feature>
<accession>A0A1S8DD67</accession>
<dbReference type="PANTHER" id="PTHR28008:SF1">
    <property type="entry name" value="DOMAIN PROTEIN, PUTATIVE (AFU_ORTHOLOGUE AFUA_3G10980)-RELATED"/>
    <property type="match status" value="1"/>
</dbReference>
<protein>
    <recommendedName>
        <fullName evidence="2">VanZ-like domain-containing protein</fullName>
    </recommendedName>
</protein>
<organism evidence="3 4">
    <name type="scientific">Halopseudomonas pachastrellae</name>
    <dbReference type="NCBI Taxonomy" id="254161"/>
    <lineage>
        <taxon>Bacteria</taxon>
        <taxon>Pseudomonadati</taxon>
        <taxon>Pseudomonadota</taxon>
        <taxon>Gammaproteobacteria</taxon>
        <taxon>Pseudomonadales</taxon>
        <taxon>Pseudomonadaceae</taxon>
        <taxon>Halopseudomonas</taxon>
    </lineage>
</organism>
<keyword evidence="4" id="KW-1185">Reference proteome</keyword>
<dbReference type="EMBL" id="MUBC01000069">
    <property type="protein sequence ID" value="ONM42480.1"/>
    <property type="molecule type" value="Genomic_DNA"/>
</dbReference>
<dbReference type="Proteomes" id="UP000242847">
    <property type="component" value="Unassembled WGS sequence"/>
</dbReference>
<feature type="transmembrane region" description="Helical" evidence="1">
    <location>
        <begin position="12"/>
        <end position="33"/>
    </location>
</feature>
<dbReference type="STRING" id="254161.SAMN05216256_1204"/>
<name>A0A1S8DD67_9GAMM</name>
<keyword evidence="1" id="KW-0812">Transmembrane</keyword>
<dbReference type="InterPro" id="IPR006976">
    <property type="entry name" value="VanZ-like"/>
</dbReference>
<dbReference type="OrthoDB" id="6880939at2"/>
<gene>
    <name evidence="3" type="ORF">BXT89_17770</name>
</gene>
<keyword evidence="1" id="KW-0472">Membrane</keyword>
<reference evidence="3 4" key="1">
    <citation type="submission" date="2017-01" db="EMBL/GenBank/DDBJ databases">
        <title>Draft genome sequence of Pseudomonas pachastrellae type strain CCUG 46540T from a deep sea.</title>
        <authorList>
            <person name="Gomila M."/>
            <person name="Mulet M."/>
            <person name="Lalucat J."/>
            <person name="Garcia-Valdes E."/>
        </authorList>
    </citation>
    <scope>NUCLEOTIDE SEQUENCE [LARGE SCALE GENOMIC DNA]</scope>
    <source>
        <strain evidence="3 4">CCUG 46540</strain>
    </source>
</reference>